<accession>A0ABU0JP18</accession>
<dbReference type="SUPFAM" id="SSF46689">
    <property type="entry name" value="Homeodomain-like"/>
    <property type="match status" value="2"/>
</dbReference>
<dbReference type="Proteomes" id="UP001224418">
    <property type="component" value="Unassembled WGS sequence"/>
</dbReference>
<keyword evidence="1" id="KW-0805">Transcription regulation</keyword>
<dbReference type="RefSeq" id="WP_307355022.1">
    <property type="nucleotide sequence ID" value="NZ_BAAACJ010000025.1"/>
</dbReference>
<dbReference type="PROSITE" id="PS00041">
    <property type="entry name" value="HTH_ARAC_FAMILY_1"/>
    <property type="match status" value="1"/>
</dbReference>
<gene>
    <name evidence="5" type="ORF">QOZ93_000563</name>
</gene>
<dbReference type="InterPro" id="IPR020449">
    <property type="entry name" value="Tscrpt_reg_AraC-type_HTH"/>
</dbReference>
<protein>
    <submittedName>
        <fullName evidence="5">AraC-like DNA-binding protein</fullName>
    </submittedName>
</protein>
<dbReference type="Gene3D" id="1.10.10.60">
    <property type="entry name" value="Homeodomain-like"/>
    <property type="match status" value="2"/>
</dbReference>
<dbReference type="PRINTS" id="PR00032">
    <property type="entry name" value="HTHARAC"/>
</dbReference>
<evidence type="ECO:0000256" key="1">
    <source>
        <dbReference type="ARBA" id="ARBA00023015"/>
    </source>
</evidence>
<evidence type="ECO:0000259" key="4">
    <source>
        <dbReference type="PROSITE" id="PS01124"/>
    </source>
</evidence>
<comment type="caution">
    <text evidence="5">The sequence shown here is derived from an EMBL/GenBank/DDBJ whole genome shotgun (WGS) entry which is preliminary data.</text>
</comment>
<feature type="domain" description="HTH araC/xylS-type" evidence="4">
    <location>
        <begin position="218"/>
        <end position="316"/>
    </location>
</feature>
<dbReference type="SMART" id="SM00342">
    <property type="entry name" value="HTH_ARAC"/>
    <property type="match status" value="1"/>
</dbReference>
<dbReference type="PANTHER" id="PTHR47893:SF1">
    <property type="entry name" value="REGULATORY PROTEIN PCHR"/>
    <property type="match status" value="1"/>
</dbReference>
<evidence type="ECO:0000256" key="3">
    <source>
        <dbReference type="ARBA" id="ARBA00023163"/>
    </source>
</evidence>
<dbReference type="PROSITE" id="PS01124">
    <property type="entry name" value="HTH_ARAC_FAMILY_2"/>
    <property type="match status" value="1"/>
</dbReference>
<dbReference type="PANTHER" id="PTHR47893">
    <property type="entry name" value="REGULATORY PROTEIN PCHR"/>
    <property type="match status" value="1"/>
</dbReference>
<keyword evidence="6" id="KW-1185">Reference proteome</keyword>
<dbReference type="EMBL" id="JAUSWN010000003">
    <property type="protein sequence ID" value="MDQ0478835.1"/>
    <property type="molecule type" value="Genomic_DNA"/>
</dbReference>
<evidence type="ECO:0000313" key="5">
    <source>
        <dbReference type="EMBL" id="MDQ0478835.1"/>
    </source>
</evidence>
<sequence>MNKEIEINPWKIKCIKVLKREKNFTVYDYCCNKGKSTFTVYDLFPGVQITFQDFNTEELIEGNCGNENIIEINHCLRGRVEWEFPNNTYSYIGENEISISSTKYLPTKFCFPLNVYYGMAIVIDKKKITKNFCILLNTLGIDLQDIYNKLSLDKNWYTNKNNGKINHIFNEIYTARDDGQIDYFKIKILDVLYFISKLTKGSKEELKYYSGKQVKKVKEIRQALITNLDKSLKLDNITKDYNMSLSMFRTIFKQIYGDTPYAYIKKYKMNKAAFLIATTDLNISDIALSLGYLNASKFTEAFKDINGVLPKDYKKENNFLEHFRY</sequence>
<dbReference type="InterPro" id="IPR009057">
    <property type="entry name" value="Homeodomain-like_sf"/>
</dbReference>
<evidence type="ECO:0000256" key="2">
    <source>
        <dbReference type="ARBA" id="ARBA00023125"/>
    </source>
</evidence>
<organism evidence="5 6">
    <name type="scientific">Hathewaya limosa</name>
    <name type="common">Clostridium limosum</name>
    <dbReference type="NCBI Taxonomy" id="1536"/>
    <lineage>
        <taxon>Bacteria</taxon>
        <taxon>Bacillati</taxon>
        <taxon>Bacillota</taxon>
        <taxon>Clostridia</taxon>
        <taxon>Eubacteriales</taxon>
        <taxon>Clostridiaceae</taxon>
        <taxon>Hathewaya</taxon>
    </lineage>
</organism>
<dbReference type="InterPro" id="IPR018062">
    <property type="entry name" value="HTH_AraC-typ_CS"/>
</dbReference>
<dbReference type="Pfam" id="PF12833">
    <property type="entry name" value="HTH_18"/>
    <property type="match status" value="1"/>
</dbReference>
<evidence type="ECO:0000313" key="6">
    <source>
        <dbReference type="Proteomes" id="UP001224418"/>
    </source>
</evidence>
<keyword evidence="3" id="KW-0804">Transcription</keyword>
<name>A0ABU0JP18_HATLI</name>
<proteinExistence type="predicted"/>
<dbReference type="InterPro" id="IPR053142">
    <property type="entry name" value="PchR_regulatory_protein"/>
</dbReference>
<reference evidence="5 6" key="1">
    <citation type="submission" date="2023-07" db="EMBL/GenBank/DDBJ databases">
        <title>Genomic Encyclopedia of Type Strains, Phase IV (KMG-IV): sequencing the most valuable type-strain genomes for metagenomic binning, comparative biology and taxonomic classification.</title>
        <authorList>
            <person name="Goeker M."/>
        </authorList>
    </citation>
    <scope>NUCLEOTIDE SEQUENCE [LARGE SCALE GENOMIC DNA]</scope>
    <source>
        <strain evidence="5 6">DSM 1400</strain>
    </source>
</reference>
<keyword evidence="2" id="KW-0238">DNA-binding</keyword>
<dbReference type="InterPro" id="IPR018060">
    <property type="entry name" value="HTH_AraC"/>
</dbReference>